<accession>A0ABX0T6R2</accession>
<comment type="caution">
    <text evidence="1">The sequence shown here is derived from an EMBL/GenBank/DDBJ whole genome shotgun (WGS) entry which is preliminary data.</text>
</comment>
<reference evidence="1 2" key="1">
    <citation type="submission" date="2020-03" db="EMBL/GenBank/DDBJ databases">
        <title>Above-ground endophytic microbial communities from plants in different locations in the United States.</title>
        <authorList>
            <person name="Frank C."/>
        </authorList>
    </citation>
    <scope>NUCLEOTIDE SEQUENCE [LARGE SCALE GENOMIC DNA]</scope>
    <source>
        <strain evidence="1 2">WW7</strain>
    </source>
</reference>
<organism evidence="1 2">
    <name type="scientific">Curtobacterium salicis</name>
    <dbReference type="NCBI Taxonomy" id="1779862"/>
    <lineage>
        <taxon>Bacteria</taxon>
        <taxon>Bacillati</taxon>
        <taxon>Actinomycetota</taxon>
        <taxon>Actinomycetes</taxon>
        <taxon>Micrococcales</taxon>
        <taxon>Microbacteriaceae</taxon>
        <taxon>Curtobacterium</taxon>
    </lineage>
</organism>
<evidence type="ECO:0000313" key="1">
    <source>
        <dbReference type="EMBL" id="NII39868.1"/>
    </source>
</evidence>
<protein>
    <submittedName>
        <fullName evidence="1">Uncharacterized protein</fullName>
    </submittedName>
</protein>
<dbReference type="EMBL" id="JAAOYO010000001">
    <property type="protein sequence ID" value="NII39868.1"/>
    <property type="molecule type" value="Genomic_DNA"/>
</dbReference>
<dbReference type="Proteomes" id="UP001318300">
    <property type="component" value="Unassembled WGS sequence"/>
</dbReference>
<evidence type="ECO:0000313" key="2">
    <source>
        <dbReference type="Proteomes" id="UP001318300"/>
    </source>
</evidence>
<gene>
    <name evidence="1" type="ORF">E9228_000487</name>
</gene>
<sequence length="113" mass="11590">MFGRRAPRPAAPDDASGAVPSDVPVLGIGAVVRVVPSDRGDQWADDPIGLIVAPGGAQLAGYAGAGVRVAWVVEFDEPAYTTDGRGPFERATVLSRQLVPVPLEPETVDAGAS</sequence>
<keyword evidence="2" id="KW-1185">Reference proteome</keyword>
<dbReference type="RefSeq" id="WP_166779005.1">
    <property type="nucleotide sequence ID" value="NZ_JAAOYO010000001.1"/>
</dbReference>
<name>A0ABX0T6R2_9MICO</name>
<proteinExistence type="predicted"/>